<dbReference type="SUPFAM" id="SSF50242">
    <property type="entry name" value="TIMP-like"/>
    <property type="match status" value="1"/>
</dbReference>
<evidence type="ECO:0000256" key="1">
    <source>
        <dbReference type="ARBA" id="ARBA00004613"/>
    </source>
</evidence>
<dbReference type="Gene3D" id="2.40.50.120">
    <property type="match status" value="1"/>
</dbReference>
<comment type="caution">
    <text evidence="3">The sequence shown here is derived from an EMBL/GenBank/DDBJ whole genome shotgun (WGS) entry which is preliminary data.</text>
</comment>
<evidence type="ECO:0000256" key="2">
    <source>
        <dbReference type="ARBA" id="ARBA00022525"/>
    </source>
</evidence>
<organism evidence="3 4">
    <name type="scientific">Necator americanus</name>
    <name type="common">Human hookworm</name>
    <dbReference type="NCBI Taxonomy" id="51031"/>
    <lineage>
        <taxon>Eukaryota</taxon>
        <taxon>Metazoa</taxon>
        <taxon>Ecdysozoa</taxon>
        <taxon>Nematoda</taxon>
        <taxon>Chromadorea</taxon>
        <taxon>Rhabditida</taxon>
        <taxon>Rhabditina</taxon>
        <taxon>Rhabditomorpha</taxon>
        <taxon>Strongyloidea</taxon>
        <taxon>Ancylostomatidae</taxon>
        <taxon>Bunostominae</taxon>
        <taxon>Necator</taxon>
    </lineage>
</organism>
<accession>A0ABR1CRE8</accession>
<dbReference type="InterPro" id="IPR001820">
    <property type="entry name" value="TIMP"/>
</dbReference>
<evidence type="ECO:0000313" key="3">
    <source>
        <dbReference type="EMBL" id="KAK6740412.1"/>
    </source>
</evidence>
<evidence type="ECO:0000313" key="4">
    <source>
        <dbReference type="Proteomes" id="UP001303046"/>
    </source>
</evidence>
<comment type="subcellular location">
    <subcellularLocation>
        <location evidence="1">Secreted</location>
    </subcellularLocation>
</comment>
<gene>
    <name evidence="3" type="primary">Necator_chrIII.g9476</name>
    <name evidence="3" type="ORF">RB195_008711</name>
</gene>
<dbReference type="Proteomes" id="UP001303046">
    <property type="component" value="Unassembled WGS sequence"/>
</dbReference>
<proteinExistence type="predicted"/>
<reference evidence="3 4" key="1">
    <citation type="submission" date="2023-08" db="EMBL/GenBank/DDBJ databases">
        <title>A Necator americanus chromosomal reference genome.</title>
        <authorList>
            <person name="Ilik V."/>
            <person name="Petrzelkova K.J."/>
            <person name="Pardy F."/>
            <person name="Fuh T."/>
            <person name="Niatou-Singa F.S."/>
            <person name="Gouil Q."/>
            <person name="Baker L."/>
            <person name="Ritchie M.E."/>
            <person name="Jex A.R."/>
            <person name="Gazzola D."/>
            <person name="Li H."/>
            <person name="Toshio Fujiwara R."/>
            <person name="Zhan B."/>
            <person name="Aroian R.V."/>
            <person name="Pafco B."/>
            <person name="Schwarz E.M."/>
        </authorList>
    </citation>
    <scope>NUCLEOTIDE SEQUENCE [LARGE SCALE GENOMIC DNA]</scope>
    <source>
        <strain evidence="3 4">Aroian</strain>
        <tissue evidence="3">Whole animal</tissue>
    </source>
</reference>
<protein>
    <recommendedName>
        <fullName evidence="5">Netrin module non-TIMP type domain-containing protein</fullName>
    </recommendedName>
</protein>
<dbReference type="InterPro" id="IPR008993">
    <property type="entry name" value="TIMP-like_OB-fold"/>
</dbReference>
<keyword evidence="4" id="KW-1185">Reference proteome</keyword>
<evidence type="ECO:0008006" key="5">
    <source>
        <dbReference type="Google" id="ProtNLM"/>
    </source>
</evidence>
<name>A0ABR1CRE8_NECAM</name>
<sequence length="218" mass="24401">MSCSPFIQKKNFGAKNRIFERAIWQGCLMGSNKQDEEQQQSGTSHKLHCTSTYPVACKRLEITFLRTVTVCAILQNIIKSFRLCRVGQMSVPGQGFSGSVLKNIRMKGLLILMICFSSVYRGSCMPKTFSDVFREYDFAIWADVVGKTALGGGDKGYYKYEVVSKEIYKGEMMRGKSYDLSMSYPNSSCAGLTVGKTYLLAGTSDDNDRKQISLCRIL</sequence>
<dbReference type="EMBL" id="JAVFWL010000003">
    <property type="protein sequence ID" value="KAK6740412.1"/>
    <property type="molecule type" value="Genomic_DNA"/>
</dbReference>
<keyword evidence="2" id="KW-0964">Secreted</keyword>
<dbReference type="Pfam" id="PF00965">
    <property type="entry name" value="TIMP"/>
    <property type="match status" value="1"/>
</dbReference>